<dbReference type="InterPro" id="IPR042099">
    <property type="entry name" value="ANL_N_sf"/>
</dbReference>
<dbReference type="EMBL" id="MUMY01000012">
    <property type="protein sequence ID" value="ONM47904.1"/>
    <property type="molecule type" value="Genomic_DNA"/>
</dbReference>
<keyword evidence="1" id="KW-0547">Nucleotide-binding</keyword>
<evidence type="ECO:0000313" key="5">
    <source>
        <dbReference type="Proteomes" id="UP000188836"/>
    </source>
</evidence>
<dbReference type="InterPro" id="IPR000873">
    <property type="entry name" value="AMP-dep_synth/lig_dom"/>
</dbReference>
<dbReference type="SUPFAM" id="SSF56801">
    <property type="entry name" value="Acetyl-CoA synthetase-like"/>
    <property type="match status" value="1"/>
</dbReference>
<proteinExistence type="predicted"/>
<dbReference type="GO" id="GO:0016020">
    <property type="term" value="C:membrane"/>
    <property type="evidence" value="ECO:0007669"/>
    <property type="project" value="TreeGrafter"/>
</dbReference>
<evidence type="ECO:0000313" key="4">
    <source>
        <dbReference type="EMBL" id="ONM47904.1"/>
    </source>
</evidence>
<dbReference type="Proteomes" id="UP000188836">
    <property type="component" value="Unassembled WGS sequence"/>
</dbReference>
<dbReference type="Pfam" id="PF00501">
    <property type="entry name" value="AMP-binding"/>
    <property type="match status" value="1"/>
</dbReference>
<accession>A0A1V2TEJ6</accession>
<dbReference type="STRING" id="1538463.B0T36_06310"/>
<organism evidence="4 5">
    <name type="scientific">Nocardia donostiensis</name>
    <dbReference type="NCBI Taxonomy" id="1538463"/>
    <lineage>
        <taxon>Bacteria</taxon>
        <taxon>Bacillati</taxon>
        <taxon>Actinomycetota</taxon>
        <taxon>Actinomycetes</taxon>
        <taxon>Mycobacteriales</taxon>
        <taxon>Nocardiaceae</taxon>
        <taxon>Nocardia</taxon>
    </lineage>
</organism>
<reference evidence="4 5" key="1">
    <citation type="journal article" date="2016" name="Antonie Van Leeuwenhoek">
        <title>Nocardia donostiensis sp. nov., isolated from human respiratory specimens.</title>
        <authorList>
            <person name="Ercibengoa M."/>
            <person name="Bell M."/>
            <person name="Marimon J.M."/>
            <person name="Humrighouse B."/>
            <person name="Klenk H.P."/>
            <person name="Potter G."/>
            <person name="Perez-Trallero E."/>
        </authorList>
    </citation>
    <scope>NUCLEOTIDE SEQUENCE [LARGE SCALE GENOMIC DNA]</scope>
    <source>
        <strain evidence="4 5">X1655</strain>
    </source>
</reference>
<dbReference type="AlphaFoldDB" id="A0A1V2TEJ6"/>
<evidence type="ECO:0000259" key="3">
    <source>
        <dbReference type="Pfam" id="PF00501"/>
    </source>
</evidence>
<dbReference type="PANTHER" id="PTHR43272:SF33">
    <property type="entry name" value="AMP-BINDING DOMAIN-CONTAINING PROTEIN-RELATED"/>
    <property type="match status" value="1"/>
</dbReference>
<evidence type="ECO:0000256" key="1">
    <source>
        <dbReference type="ARBA" id="ARBA00022741"/>
    </source>
</evidence>
<evidence type="ECO:0000256" key="2">
    <source>
        <dbReference type="ARBA" id="ARBA00022840"/>
    </source>
</evidence>
<dbReference type="PANTHER" id="PTHR43272">
    <property type="entry name" value="LONG-CHAIN-FATTY-ACID--COA LIGASE"/>
    <property type="match status" value="1"/>
</dbReference>
<dbReference type="InterPro" id="IPR020845">
    <property type="entry name" value="AMP-binding_CS"/>
</dbReference>
<sequence>MPRPEVAQEIHEPGKGLAQIIETVMVGYADRPALGQRATEIHTDEATGRASLTLLPHYRTTTYGELWERVRAGDFVAMLGFTSSDYATLDLATTFLGLVAVPLQPSASVAGLTAIVNETEPRLLAATPELLDTAVTCALSSPPLRRLLVFDYHPGDDDQRATFDTARARLADAGSPVVVESFDEVLTRGRGLPPAPLYRSNPDEDPLALLLYTSGSTGTPKGAMYTERLVIAGWLSRPDAAAINFNYLPLSHLAGCLSLTGALARGGTAYFAAKSDMSTLFDDIALARPTEFLFVPRVCDMVFQRFLSEVERRGNGVDRKALEAEVKAELHDHFLGGRLIMATCGSAPVSAEMKSFMESVLGLPMRDGYGSTEAGGNIMADNQLQRPPVLDYKLVDVPELGYFRTDKPYPHGELLLKCTTMIPGYYKRPEVTAQVFDEDGFYKTGDIVAETAPDRLVYVDRRNNVLKLSQGEFVAVAHLEAVYSTSPLIRQIFVYGSSERAYTLAVIVPTDDALSRGGIRTR</sequence>
<dbReference type="Gene3D" id="3.40.50.12780">
    <property type="entry name" value="N-terminal domain of ligase-like"/>
    <property type="match status" value="1"/>
</dbReference>
<dbReference type="GO" id="GO:0005524">
    <property type="term" value="F:ATP binding"/>
    <property type="evidence" value="ECO:0007669"/>
    <property type="project" value="UniProtKB-KW"/>
</dbReference>
<comment type="caution">
    <text evidence="4">The sequence shown here is derived from an EMBL/GenBank/DDBJ whole genome shotgun (WGS) entry which is preliminary data.</text>
</comment>
<keyword evidence="5" id="KW-1185">Reference proteome</keyword>
<name>A0A1V2TEJ6_9NOCA</name>
<feature type="domain" description="AMP-dependent synthetase/ligase" evidence="3">
    <location>
        <begin position="70"/>
        <end position="426"/>
    </location>
</feature>
<protein>
    <recommendedName>
        <fullName evidence="3">AMP-dependent synthetase/ligase domain-containing protein</fullName>
    </recommendedName>
</protein>
<dbReference type="PROSITE" id="PS00455">
    <property type="entry name" value="AMP_BINDING"/>
    <property type="match status" value="1"/>
</dbReference>
<dbReference type="GO" id="GO:0004467">
    <property type="term" value="F:long-chain fatty acid-CoA ligase activity"/>
    <property type="evidence" value="ECO:0007669"/>
    <property type="project" value="TreeGrafter"/>
</dbReference>
<gene>
    <name evidence="4" type="ORF">B0T46_14765</name>
</gene>
<keyword evidence="2" id="KW-0067">ATP-binding</keyword>